<dbReference type="Proteomes" id="UP000184096">
    <property type="component" value="Chromosome I"/>
</dbReference>
<keyword evidence="2" id="KW-1185">Reference proteome</keyword>
<protein>
    <submittedName>
        <fullName evidence="1">Uncharacterized protein</fullName>
    </submittedName>
</protein>
<accession>A0A1M7TLR5</accession>
<gene>
    <name evidence="1" type="ORF">SAMN05444170_2063</name>
</gene>
<dbReference type="AlphaFoldDB" id="A0A1M7TLR5"/>
<organism evidence="1 2">
    <name type="scientific">Bradyrhizobium erythrophlei</name>
    <dbReference type="NCBI Taxonomy" id="1437360"/>
    <lineage>
        <taxon>Bacteria</taxon>
        <taxon>Pseudomonadati</taxon>
        <taxon>Pseudomonadota</taxon>
        <taxon>Alphaproteobacteria</taxon>
        <taxon>Hyphomicrobiales</taxon>
        <taxon>Nitrobacteraceae</taxon>
        <taxon>Bradyrhizobium</taxon>
    </lineage>
</organism>
<proteinExistence type="predicted"/>
<sequence length="83" mass="9054">MTARYSDPRNARGAECLAKLAAEAAGLSDADYMQLQPYFESGGAPWRAAISKAARAVGFKHRIKDFPTFVEHLMEVLNEPVAA</sequence>
<name>A0A1M7TLR5_9BRAD</name>
<evidence type="ECO:0000313" key="2">
    <source>
        <dbReference type="Proteomes" id="UP000184096"/>
    </source>
</evidence>
<evidence type="ECO:0000313" key="1">
    <source>
        <dbReference type="EMBL" id="SHN71588.1"/>
    </source>
</evidence>
<reference evidence="2" key="1">
    <citation type="submission" date="2016-11" db="EMBL/GenBank/DDBJ databases">
        <authorList>
            <person name="Varghese N."/>
            <person name="Submissions S."/>
        </authorList>
    </citation>
    <scope>NUCLEOTIDE SEQUENCE [LARGE SCALE GENOMIC DNA]</scope>
    <source>
        <strain evidence="2">GAS401</strain>
    </source>
</reference>
<dbReference type="EMBL" id="LT670849">
    <property type="protein sequence ID" value="SHN71588.1"/>
    <property type="molecule type" value="Genomic_DNA"/>
</dbReference>